<accession>A0AAV3SND2</accession>
<evidence type="ECO:0000313" key="2">
    <source>
        <dbReference type="EMBL" id="UOO97558.1"/>
    </source>
</evidence>
<name>A0AAV3SND2_HALDO</name>
<evidence type="ECO:0000313" key="3">
    <source>
        <dbReference type="EMBL" id="UOO97560.1"/>
    </source>
</evidence>
<sequence length="49" mass="5541">MLNFLVNTLDEEIDIELGENADIDSEDIWDVLDVPSQTIVGGLFMTFPR</sequence>
<gene>
    <name evidence="1" type="ORF">GCM10008985_39010</name>
    <name evidence="3" type="ORF">MUK72_18890</name>
    <name evidence="2" type="ORF">MUK72_19570</name>
</gene>
<dbReference type="RefSeq" id="WP_004052553.1">
    <property type="nucleotide sequence ID" value="NZ_BAAADN010000107.1"/>
</dbReference>
<keyword evidence="2" id="KW-0614">Plasmid</keyword>
<reference evidence="2" key="2">
    <citation type="submission" date="2022-04" db="EMBL/GenBank/DDBJ databases">
        <title>Sequencing and genomic assembly of Halococcus dombrowskii.</title>
        <authorList>
            <person name="Lim S.W."/>
            <person name="MacLea K.S."/>
        </authorList>
    </citation>
    <scope>NUCLEOTIDE SEQUENCE</scope>
    <source>
        <strain evidence="2">H4</strain>
        <plasmid evidence="2">unnamed4</plasmid>
    </source>
</reference>
<protein>
    <submittedName>
        <fullName evidence="1">Uncharacterized protein</fullName>
    </submittedName>
</protein>
<dbReference type="KEGG" id="hdo:MUK72_19570"/>
<dbReference type="KEGG" id="hdo:MUK72_18890"/>
<evidence type="ECO:0000313" key="1">
    <source>
        <dbReference type="EMBL" id="GAA0479297.1"/>
    </source>
</evidence>
<evidence type="ECO:0000313" key="4">
    <source>
        <dbReference type="Proteomes" id="UP000830542"/>
    </source>
</evidence>
<organism evidence="1 5">
    <name type="scientific">Halococcus dombrowskii</name>
    <dbReference type="NCBI Taxonomy" id="179637"/>
    <lineage>
        <taxon>Archaea</taxon>
        <taxon>Methanobacteriati</taxon>
        <taxon>Methanobacteriota</taxon>
        <taxon>Stenosarchaea group</taxon>
        <taxon>Halobacteria</taxon>
        <taxon>Halobacteriales</taxon>
        <taxon>Halococcaceae</taxon>
        <taxon>Halococcus</taxon>
    </lineage>
</organism>
<evidence type="ECO:0000313" key="5">
    <source>
        <dbReference type="Proteomes" id="UP001500962"/>
    </source>
</evidence>
<dbReference type="EMBL" id="BAAADN010000107">
    <property type="protein sequence ID" value="GAA0479297.1"/>
    <property type="molecule type" value="Genomic_DNA"/>
</dbReference>
<dbReference type="EMBL" id="CP095009">
    <property type="protein sequence ID" value="UOO97560.1"/>
    <property type="molecule type" value="Genomic_DNA"/>
</dbReference>
<proteinExistence type="predicted"/>
<dbReference type="AlphaFoldDB" id="A0AAV3SND2"/>
<dbReference type="Proteomes" id="UP000830542">
    <property type="component" value="Plasmid unnamed4"/>
</dbReference>
<geneLocation type="plasmid" evidence="2 4">
    <name>unnamed4</name>
</geneLocation>
<reference evidence="1" key="1">
    <citation type="journal article" date="2014" name="Int. J. Syst. Evol. Microbiol.">
        <title>Complete genome sequence of Corynebacterium casei LMG S-19264T (=DSM 44701T), isolated from a smear-ripened cheese.</title>
        <authorList>
            <consortium name="US DOE Joint Genome Institute (JGI-PGF)"/>
            <person name="Walter F."/>
            <person name="Albersmeier A."/>
            <person name="Kalinowski J."/>
            <person name="Ruckert C."/>
        </authorList>
    </citation>
    <scope>NUCLEOTIDE SEQUENCE</scope>
    <source>
        <strain evidence="1">JCM 12289</strain>
    </source>
</reference>
<dbReference type="EMBL" id="CP095009">
    <property type="protein sequence ID" value="UOO97558.1"/>
    <property type="molecule type" value="Genomic_DNA"/>
</dbReference>
<keyword evidence="4" id="KW-1185">Reference proteome</keyword>
<dbReference type="Proteomes" id="UP001500962">
    <property type="component" value="Unassembled WGS sequence"/>
</dbReference>
<reference evidence="1" key="3">
    <citation type="submission" date="2023-12" db="EMBL/GenBank/DDBJ databases">
        <authorList>
            <person name="Sun Q."/>
            <person name="Inoue M."/>
        </authorList>
    </citation>
    <scope>NUCLEOTIDE SEQUENCE</scope>
    <source>
        <strain evidence="1">JCM 12289</strain>
    </source>
</reference>
<dbReference type="GeneID" id="71764096"/>